<accession>A0ACB8DCV8</accession>
<protein>
    <submittedName>
        <fullName evidence="1">Uncharacterized protein</fullName>
    </submittedName>
</protein>
<organism evidence="1 2">
    <name type="scientific">Dermacentor silvarum</name>
    <name type="common">Tick</name>
    <dbReference type="NCBI Taxonomy" id="543639"/>
    <lineage>
        <taxon>Eukaryota</taxon>
        <taxon>Metazoa</taxon>
        <taxon>Ecdysozoa</taxon>
        <taxon>Arthropoda</taxon>
        <taxon>Chelicerata</taxon>
        <taxon>Arachnida</taxon>
        <taxon>Acari</taxon>
        <taxon>Parasitiformes</taxon>
        <taxon>Ixodida</taxon>
        <taxon>Ixodoidea</taxon>
        <taxon>Ixodidae</taxon>
        <taxon>Rhipicephalinae</taxon>
        <taxon>Dermacentor</taxon>
    </lineage>
</organism>
<sequence length="361" mass="41182">MVAVWSHSMDKRPGDRTEDDLESIYGRLRSIKAFHRLHPVLLQQLCFYGYYEDLDRGVTLSTPKPEHAAKYVRIKSFKIVETEYEVNAYETAPHATCKGVIRRVDIRDTQAIITRNIVHDLNPLALAAKRIKTSGSVIVLFDGLKVPNFVRYGSTLVRCYLFRKQFDVCYTCGRVGHRSDVCPTPDFVQCRGCGIVNPGEEHVCVPQCKFCEGDHPTGDKSCRQRFHIPYVVRLRRRERNRSRSITRAPLEELQPVPHHHPSTRGRSRSRSRTRSRRRSQSREGSRSQSRERSRSKSREAQVRFEERGSPPGGKKTPETAWADKVKGTVRVAGDVTAAVAGSNDARIEQLIKEVTSLRKSK</sequence>
<keyword evidence="2" id="KW-1185">Reference proteome</keyword>
<dbReference type="EMBL" id="CM023471">
    <property type="protein sequence ID" value="KAH7965870.1"/>
    <property type="molecule type" value="Genomic_DNA"/>
</dbReference>
<evidence type="ECO:0000313" key="1">
    <source>
        <dbReference type="EMBL" id="KAH7965870.1"/>
    </source>
</evidence>
<evidence type="ECO:0000313" key="2">
    <source>
        <dbReference type="Proteomes" id="UP000821865"/>
    </source>
</evidence>
<proteinExistence type="predicted"/>
<dbReference type="Proteomes" id="UP000821865">
    <property type="component" value="Chromosome 2"/>
</dbReference>
<comment type="caution">
    <text evidence="1">The sequence shown here is derived from an EMBL/GenBank/DDBJ whole genome shotgun (WGS) entry which is preliminary data.</text>
</comment>
<name>A0ACB8DCV8_DERSI</name>
<gene>
    <name evidence="1" type="ORF">HPB49_011678</name>
</gene>
<reference evidence="1" key="1">
    <citation type="submission" date="2020-05" db="EMBL/GenBank/DDBJ databases">
        <title>Large-scale comparative analyses of tick genomes elucidate their genetic diversity and vector capacities.</title>
        <authorList>
            <person name="Jia N."/>
            <person name="Wang J."/>
            <person name="Shi W."/>
            <person name="Du L."/>
            <person name="Sun Y."/>
            <person name="Zhan W."/>
            <person name="Jiang J."/>
            <person name="Wang Q."/>
            <person name="Zhang B."/>
            <person name="Ji P."/>
            <person name="Sakyi L.B."/>
            <person name="Cui X."/>
            <person name="Yuan T."/>
            <person name="Jiang B."/>
            <person name="Yang W."/>
            <person name="Lam T.T.-Y."/>
            <person name="Chang Q."/>
            <person name="Ding S."/>
            <person name="Wang X."/>
            <person name="Zhu J."/>
            <person name="Ruan X."/>
            <person name="Zhao L."/>
            <person name="Wei J."/>
            <person name="Que T."/>
            <person name="Du C."/>
            <person name="Cheng J."/>
            <person name="Dai P."/>
            <person name="Han X."/>
            <person name="Huang E."/>
            <person name="Gao Y."/>
            <person name="Liu J."/>
            <person name="Shao H."/>
            <person name="Ye R."/>
            <person name="Li L."/>
            <person name="Wei W."/>
            <person name="Wang X."/>
            <person name="Wang C."/>
            <person name="Yang T."/>
            <person name="Huo Q."/>
            <person name="Li W."/>
            <person name="Guo W."/>
            <person name="Chen H."/>
            <person name="Zhou L."/>
            <person name="Ni X."/>
            <person name="Tian J."/>
            <person name="Zhou Y."/>
            <person name="Sheng Y."/>
            <person name="Liu T."/>
            <person name="Pan Y."/>
            <person name="Xia L."/>
            <person name="Li J."/>
            <person name="Zhao F."/>
            <person name="Cao W."/>
        </authorList>
    </citation>
    <scope>NUCLEOTIDE SEQUENCE</scope>
    <source>
        <strain evidence="1">Dsil-2018</strain>
    </source>
</reference>